<evidence type="ECO:0000313" key="1">
    <source>
        <dbReference type="EMBL" id="KAF5749092.1"/>
    </source>
</evidence>
<evidence type="ECO:0000313" key="2">
    <source>
        <dbReference type="Proteomes" id="UP000593562"/>
    </source>
</evidence>
<name>A0A7J7DRR5_TRIWF</name>
<reference evidence="1 2" key="1">
    <citation type="journal article" date="2020" name="Nat. Commun.">
        <title>Genome of Tripterygium wilfordii and identification of cytochrome P450 involved in triptolide biosynthesis.</title>
        <authorList>
            <person name="Tu L."/>
            <person name="Su P."/>
            <person name="Zhang Z."/>
            <person name="Gao L."/>
            <person name="Wang J."/>
            <person name="Hu T."/>
            <person name="Zhou J."/>
            <person name="Zhang Y."/>
            <person name="Zhao Y."/>
            <person name="Liu Y."/>
            <person name="Song Y."/>
            <person name="Tong Y."/>
            <person name="Lu Y."/>
            <person name="Yang J."/>
            <person name="Xu C."/>
            <person name="Jia M."/>
            <person name="Peters R.J."/>
            <person name="Huang L."/>
            <person name="Gao W."/>
        </authorList>
    </citation>
    <scope>NUCLEOTIDE SEQUENCE [LARGE SCALE GENOMIC DNA]</scope>
    <source>
        <strain evidence="2">cv. XIE 37</strain>
        <tissue evidence="1">Leaf</tissue>
    </source>
</reference>
<keyword evidence="2" id="KW-1185">Reference proteome</keyword>
<accession>A0A7J7DRR5</accession>
<protein>
    <submittedName>
        <fullName evidence="1">Transcription factor MYB23-like</fullName>
    </submittedName>
</protein>
<dbReference type="EMBL" id="JAAARO010000004">
    <property type="protein sequence ID" value="KAF5749092.1"/>
    <property type="molecule type" value="Genomic_DNA"/>
</dbReference>
<dbReference type="Proteomes" id="UP000593562">
    <property type="component" value="Unassembled WGS sequence"/>
</dbReference>
<comment type="caution">
    <text evidence="1">The sequence shown here is derived from an EMBL/GenBank/DDBJ whole genome shotgun (WGS) entry which is preliminary data.</text>
</comment>
<dbReference type="AlphaFoldDB" id="A0A7J7DRR5"/>
<organism evidence="1 2">
    <name type="scientific">Tripterygium wilfordii</name>
    <name type="common">Thunder God vine</name>
    <dbReference type="NCBI Taxonomy" id="458696"/>
    <lineage>
        <taxon>Eukaryota</taxon>
        <taxon>Viridiplantae</taxon>
        <taxon>Streptophyta</taxon>
        <taxon>Embryophyta</taxon>
        <taxon>Tracheophyta</taxon>
        <taxon>Spermatophyta</taxon>
        <taxon>Magnoliopsida</taxon>
        <taxon>eudicotyledons</taxon>
        <taxon>Gunneridae</taxon>
        <taxon>Pentapetalae</taxon>
        <taxon>rosids</taxon>
        <taxon>fabids</taxon>
        <taxon>Celastrales</taxon>
        <taxon>Celastraceae</taxon>
        <taxon>Tripterygium</taxon>
    </lineage>
</organism>
<proteinExistence type="predicted"/>
<sequence length="159" mass="17597">MKLSCQDLFNYSRFGLESSSTRDRIFTASSPSNSPAASWSFATTLDNSSSSMSRFADRFSINYMNSSGYGSAYWTPNSSDFGISNCRRINVPGPFGYFKLDDQEFENGGGMMKKKRLMTNNSSTLANMMKVSNQEKQGEESTKHADVPFIDFLGVGISS</sequence>
<gene>
    <name evidence="1" type="ORF">HS088_TW04G01054</name>
</gene>
<dbReference type="InParanoid" id="A0A7J7DRR5"/>